<reference evidence="1 2" key="1">
    <citation type="submission" date="2021-03" db="EMBL/GenBank/DDBJ databases">
        <title>Sequencing the genomes of 1000 actinobacteria strains.</title>
        <authorList>
            <person name="Klenk H.-P."/>
        </authorList>
    </citation>
    <scope>NUCLEOTIDE SEQUENCE [LARGE SCALE GENOMIC DNA]</scope>
    <source>
        <strain evidence="1 2">DSM 45510</strain>
    </source>
</reference>
<sequence length="52" mass="5839">MDKLNVVELPREDNVVLVIDRFDQWHNQAGLALVPTQCWTSGNPTTTFPEAA</sequence>
<organism evidence="1 2">
    <name type="scientific">Amycolatopsis magusensis</name>
    <dbReference type="NCBI Taxonomy" id="882444"/>
    <lineage>
        <taxon>Bacteria</taxon>
        <taxon>Bacillati</taxon>
        <taxon>Actinomycetota</taxon>
        <taxon>Actinomycetes</taxon>
        <taxon>Pseudonocardiales</taxon>
        <taxon>Pseudonocardiaceae</taxon>
        <taxon>Amycolatopsis</taxon>
    </lineage>
</organism>
<accession>A0ABS4PNQ2</accession>
<evidence type="ECO:0000313" key="1">
    <source>
        <dbReference type="EMBL" id="MBP2181022.1"/>
    </source>
</evidence>
<gene>
    <name evidence="1" type="ORF">JOM49_002548</name>
</gene>
<dbReference type="RefSeq" id="WP_209664494.1">
    <property type="nucleotide sequence ID" value="NZ_JAGGMS010000001.1"/>
</dbReference>
<keyword evidence="2" id="KW-1185">Reference proteome</keyword>
<dbReference type="EMBL" id="JAGGMS010000001">
    <property type="protein sequence ID" value="MBP2181022.1"/>
    <property type="molecule type" value="Genomic_DNA"/>
</dbReference>
<evidence type="ECO:0000313" key="2">
    <source>
        <dbReference type="Proteomes" id="UP000741013"/>
    </source>
</evidence>
<name>A0ABS4PNQ2_9PSEU</name>
<dbReference type="Proteomes" id="UP000741013">
    <property type="component" value="Unassembled WGS sequence"/>
</dbReference>
<comment type="caution">
    <text evidence="1">The sequence shown here is derived from an EMBL/GenBank/DDBJ whole genome shotgun (WGS) entry which is preliminary data.</text>
</comment>
<protein>
    <submittedName>
        <fullName evidence="1">Uncharacterized protein</fullName>
    </submittedName>
</protein>
<proteinExistence type="predicted"/>